<dbReference type="PANTHER" id="PTHR13814">
    <property type="entry name" value="FETUIN"/>
    <property type="match status" value="1"/>
</dbReference>
<keyword evidence="1 5" id="KW-0732">Signal</keyword>
<evidence type="ECO:0000256" key="4">
    <source>
        <dbReference type="SAM" id="MobiDB-lite"/>
    </source>
</evidence>
<reference evidence="8" key="1">
    <citation type="submission" date="2013-03" db="EMBL/GenBank/DDBJ databases">
        <authorList>
            <person name="Jeffery W."/>
            <person name="Warren W."/>
            <person name="Wilson R.K."/>
        </authorList>
    </citation>
    <scope>NUCLEOTIDE SEQUENCE</scope>
    <source>
        <strain evidence="8">female</strain>
    </source>
</reference>
<feature type="region of interest" description="Disordered" evidence="4">
    <location>
        <begin position="224"/>
        <end position="296"/>
    </location>
</feature>
<keyword evidence="3" id="KW-0325">Glycoprotein</keyword>
<keyword evidence="8" id="KW-1185">Reference proteome</keyword>
<dbReference type="Proteomes" id="UP000018467">
    <property type="component" value="Unassembled WGS sequence"/>
</dbReference>
<dbReference type="STRING" id="7994.ENSAMXP00000032952"/>
<evidence type="ECO:0000259" key="6">
    <source>
        <dbReference type="SMART" id="SM00043"/>
    </source>
</evidence>
<dbReference type="CDD" id="cd00042">
    <property type="entry name" value="CY"/>
    <property type="match status" value="1"/>
</dbReference>
<reference evidence="8" key="2">
    <citation type="journal article" date="2014" name="Nat. Commun.">
        <title>The cavefish genome reveals candidate genes for eye loss.</title>
        <authorList>
            <person name="McGaugh S.E."/>
            <person name="Gross J.B."/>
            <person name="Aken B."/>
            <person name="Blin M."/>
            <person name="Borowsky R."/>
            <person name="Chalopin D."/>
            <person name="Hinaux H."/>
            <person name="Jeffery W.R."/>
            <person name="Keene A."/>
            <person name="Ma L."/>
            <person name="Minx P."/>
            <person name="Murphy D."/>
            <person name="O'Quin K.E."/>
            <person name="Retaux S."/>
            <person name="Rohner N."/>
            <person name="Searle S.M."/>
            <person name="Stahl B.A."/>
            <person name="Tabin C."/>
            <person name="Volff J.N."/>
            <person name="Yoshizawa M."/>
            <person name="Warren W.C."/>
        </authorList>
    </citation>
    <scope>NUCLEOTIDE SEQUENCE [LARGE SCALE GENOMIC DNA]</scope>
    <source>
        <strain evidence="8">female</strain>
    </source>
</reference>
<evidence type="ECO:0000313" key="8">
    <source>
        <dbReference type="Proteomes" id="UP000018467"/>
    </source>
</evidence>
<dbReference type="InterPro" id="IPR050735">
    <property type="entry name" value="Kininogen_Fetuin_HRG"/>
</dbReference>
<dbReference type="InParanoid" id="A0A3B1ISI0"/>
<feature type="signal peptide" evidence="5">
    <location>
        <begin position="1"/>
        <end position="19"/>
    </location>
</feature>
<evidence type="ECO:0000256" key="3">
    <source>
        <dbReference type="ARBA" id="ARBA00023180"/>
    </source>
</evidence>
<dbReference type="AlphaFoldDB" id="A0A3B1ISI0"/>
<proteinExistence type="predicted"/>
<dbReference type="InterPro" id="IPR000010">
    <property type="entry name" value="Cystatin_dom"/>
</dbReference>
<protein>
    <submittedName>
        <fullName evidence="7">Si:ch211-284e20.8</fullName>
    </submittedName>
</protein>
<feature type="domain" description="Cystatin" evidence="6">
    <location>
        <begin position="16"/>
        <end position="127"/>
    </location>
</feature>
<feature type="chain" id="PRO_5017211912" evidence="5">
    <location>
        <begin position="20"/>
        <end position="296"/>
    </location>
</feature>
<sequence length="296" mass="32480">MMRIILVLVVSLFLQNGRATPEAAAGCSDPAMVRAAEEALDQINDHRDEGYVFSLNRLYDVRQEAKEGGVEMVTLMIDVLETKCHVISRRKWKSCEVKEVGDVPVFGKCEASISIQTTLTLHNFNCTIQQVPAVAIVEACPDCPTAERLNEPIIIETANLSLQKFNKETNLPNLFTLLNITSASMQWVVGPAYFVEFTIQETDCAKASTDVDFSQCRLKNGASVSNMDDQSAKEKSKDAANHRTTDKTPTTQTPTGSVQILPPPPVPIPPRAMATAKNCPGQKRTQPRTENSEAVS</sequence>
<feature type="compositionally biased region" description="Basic and acidic residues" evidence="4">
    <location>
        <begin position="230"/>
        <end position="246"/>
    </location>
</feature>
<evidence type="ECO:0000256" key="2">
    <source>
        <dbReference type="ARBA" id="ARBA00023157"/>
    </source>
</evidence>
<dbReference type="PANTHER" id="PTHR13814:SF17">
    <property type="entry name" value="FETUIN-B PRECURSOR"/>
    <property type="match status" value="1"/>
</dbReference>
<dbReference type="SMART" id="SM00043">
    <property type="entry name" value="CY"/>
    <property type="match status" value="2"/>
</dbReference>
<dbReference type="GO" id="GO:0005576">
    <property type="term" value="C:extracellular region"/>
    <property type="evidence" value="ECO:0007669"/>
    <property type="project" value="TreeGrafter"/>
</dbReference>
<dbReference type="SUPFAM" id="SSF54403">
    <property type="entry name" value="Cystatin/monellin"/>
    <property type="match status" value="2"/>
</dbReference>
<evidence type="ECO:0000256" key="5">
    <source>
        <dbReference type="SAM" id="SignalP"/>
    </source>
</evidence>
<dbReference type="Bgee" id="ENSAMXG00000032294">
    <property type="expression patterns" value="Expressed in intestine and 5 other cell types or tissues"/>
</dbReference>
<dbReference type="Pfam" id="PF00031">
    <property type="entry name" value="Cystatin"/>
    <property type="match status" value="1"/>
</dbReference>
<dbReference type="InterPro" id="IPR046350">
    <property type="entry name" value="Cystatin_sf"/>
</dbReference>
<dbReference type="Gene3D" id="3.10.450.10">
    <property type="match status" value="2"/>
</dbReference>
<organism evidence="7 8">
    <name type="scientific">Astyanax mexicanus</name>
    <name type="common">Blind cave fish</name>
    <name type="synonym">Astyanax fasciatus mexicanus</name>
    <dbReference type="NCBI Taxonomy" id="7994"/>
    <lineage>
        <taxon>Eukaryota</taxon>
        <taxon>Metazoa</taxon>
        <taxon>Chordata</taxon>
        <taxon>Craniata</taxon>
        <taxon>Vertebrata</taxon>
        <taxon>Euteleostomi</taxon>
        <taxon>Actinopterygii</taxon>
        <taxon>Neopterygii</taxon>
        <taxon>Teleostei</taxon>
        <taxon>Ostariophysi</taxon>
        <taxon>Characiformes</taxon>
        <taxon>Characoidei</taxon>
        <taxon>Acestrorhamphidae</taxon>
        <taxon>Acestrorhamphinae</taxon>
        <taxon>Astyanax</taxon>
    </lineage>
</organism>
<reference evidence="7" key="3">
    <citation type="submission" date="2025-08" db="UniProtKB">
        <authorList>
            <consortium name="Ensembl"/>
        </authorList>
    </citation>
    <scope>IDENTIFICATION</scope>
</reference>
<keyword evidence="2" id="KW-1015">Disulfide bond</keyword>
<accession>A0A3B1ISI0</accession>
<feature type="domain" description="Cystatin" evidence="6">
    <location>
        <begin position="139"/>
        <end position="238"/>
    </location>
</feature>
<evidence type="ECO:0000313" key="7">
    <source>
        <dbReference type="Ensembl" id="ENSAMXP00000032952.1"/>
    </source>
</evidence>
<dbReference type="GeneTree" id="ENSGT00950000182930"/>
<feature type="compositionally biased region" description="Pro residues" evidence="4">
    <location>
        <begin position="261"/>
        <end position="270"/>
    </location>
</feature>
<name>A0A3B1ISI0_ASTMX</name>
<dbReference type="GO" id="GO:0004869">
    <property type="term" value="F:cysteine-type endopeptidase inhibitor activity"/>
    <property type="evidence" value="ECO:0007669"/>
    <property type="project" value="InterPro"/>
</dbReference>
<reference evidence="7" key="4">
    <citation type="submission" date="2025-09" db="UniProtKB">
        <authorList>
            <consortium name="Ensembl"/>
        </authorList>
    </citation>
    <scope>IDENTIFICATION</scope>
</reference>
<dbReference type="Ensembl" id="ENSAMXT00000047544.1">
    <property type="protein sequence ID" value="ENSAMXP00000032952.1"/>
    <property type="gene ID" value="ENSAMXG00000032294.1"/>
</dbReference>
<evidence type="ECO:0000256" key="1">
    <source>
        <dbReference type="ARBA" id="ARBA00022729"/>
    </source>
</evidence>